<dbReference type="SUPFAM" id="SSF53448">
    <property type="entry name" value="Nucleotide-diphospho-sugar transferases"/>
    <property type="match status" value="1"/>
</dbReference>
<dbReference type="Proteomes" id="UP000285569">
    <property type="component" value="Unassembled WGS sequence"/>
</dbReference>
<accession>A0ABX9M702</accession>
<comment type="similarity">
    <text evidence="1">Belongs to the glycosyltransferase 2 family. WaaE/KdtX subfamily.</text>
</comment>
<reference evidence="3 4" key="2">
    <citation type="journal article" date="2020" name="Int. J. Syst. Evol. Microbiol.">
        <title>Leptospira yasudae sp. nov. and Leptospira stimsonii sp. nov., two new species of the pathogenic group isolated from environmental sources.</title>
        <authorList>
            <person name="Casanovas-Massana A."/>
            <person name="Hamond C."/>
            <person name="Santos L.A."/>
            <person name="de Oliveira D."/>
            <person name="Hacker K.P."/>
            <person name="Balassiano I."/>
            <person name="Costa F."/>
            <person name="Medeiros M.A."/>
            <person name="Reis M.G."/>
            <person name="Ko A.I."/>
            <person name="Wunder E.A."/>
        </authorList>
    </citation>
    <scope>NUCLEOTIDE SEQUENCE [LARGE SCALE GENOMIC DNA]</scope>
    <source>
        <strain evidence="3 4">B21</strain>
    </source>
</reference>
<dbReference type="InterPro" id="IPR029044">
    <property type="entry name" value="Nucleotide-diphossugar_trans"/>
</dbReference>
<reference evidence="4" key="1">
    <citation type="submission" date="2018-05" db="EMBL/GenBank/DDBJ databases">
        <title>Leptospira yasudae sp. nov. and Leptospira stimsonii sp. nov., two pathogenic species of the genus Leptospira isolated from environmental sources.</title>
        <authorList>
            <person name="Casanovas-Massana A."/>
            <person name="Hamond C."/>
            <person name="Santos L.A."/>
            <person name="Hacker K.P."/>
            <person name="Balassiano I."/>
            <person name="Medeiros M.A."/>
            <person name="Reis M.G."/>
            <person name="Ko A.I."/>
            <person name="Wunder E.A."/>
        </authorList>
    </citation>
    <scope>NUCLEOTIDE SEQUENCE [LARGE SCALE GENOMIC DNA]</scope>
    <source>
        <strain evidence="4">B21</strain>
    </source>
</reference>
<dbReference type="CDD" id="cd02511">
    <property type="entry name" value="Beta4Glucosyltransferase"/>
    <property type="match status" value="1"/>
</dbReference>
<comment type="caution">
    <text evidence="3">The sequence shown here is derived from an EMBL/GenBank/DDBJ whole genome shotgun (WGS) entry which is preliminary data.</text>
</comment>
<dbReference type="RefSeq" id="WP_118955113.1">
    <property type="nucleotide sequence ID" value="NZ_QHCR01000002.1"/>
</dbReference>
<evidence type="ECO:0000259" key="2">
    <source>
        <dbReference type="Pfam" id="PF00535"/>
    </source>
</evidence>
<proteinExistence type="inferred from homology"/>
<evidence type="ECO:0000256" key="1">
    <source>
        <dbReference type="ARBA" id="ARBA00038494"/>
    </source>
</evidence>
<evidence type="ECO:0000313" key="4">
    <source>
        <dbReference type="Proteomes" id="UP000285569"/>
    </source>
</evidence>
<dbReference type="PANTHER" id="PTHR43630:SF2">
    <property type="entry name" value="GLYCOSYLTRANSFERASE"/>
    <property type="match status" value="1"/>
</dbReference>
<dbReference type="EMBL" id="QHCR01000002">
    <property type="protein sequence ID" value="RHX81600.1"/>
    <property type="molecule type" value="Genomic_DNA"/>
</dbReference>
<evidence type="ECO:0000313" key="3">
    <source>
        <dbReference type="EMBL" id="RHX81600.1"/>
    </source>
</evidence>
<dbReference type="Pfam" id="PF00535">
    <property type="entry name" value="Glycos_transf_2"/>
    <property type="match status" value="1"/>
</dbReference>
<gene>
    <name evidence="3" type="ORF">DLM77_05850</name>
</gene>
<name>A0ABX9M702_9LEPT</name>
<dbReference type="InterPro" id="IPR001173">
    <property type="entry name" value="Glyco_trans_2-like"/>
</dbReference>
<organism evidence="3 4">
    <name type="scientific">Leptospira yasudae</name>
    <dbReference type="NCBI Taxonomy" id="2202201"/>
    <lineage>
        <taxon>Bacteria</taxon>
        <taxon>Pseudomonadati</taxon>
        <taxon>Spirochaetota</taxon>
        <taxon>Spirochaetia</taxon>
        <taxon>Leptospirales</taxon>
        <taxon>Leptospiraceae</taxon>
        <taxon>Leptospira</taxon>
    </lineage>
</organism>
<dbReference type="PANTHER" id="PTHR43630">
    <property type="entry name" value="POLY-BETA-1,6-N-ACETYL-D-GLUCOSAMINE SYNTHASE"/>
    <property type="match status" value="1"/>
</dbReference>
<dbReference type="Gene3D" id="3.90.550.10">
    <property type="entry name" value="Spore Coat Polysaccharide Biosynthesis Protein SpsA, Chain A"/>
    <property type="match status" value="1"/>
</dbReference>
<sequence length="260" mass="30070">MRQLPLSVCIITLNEEDNLERCLKPLDFVSEIIVVDSGSKDKTVEIAKKHKAKVHKRKFDDYVSQKNFALSLVKNEWVLTLDADEEVSPDLKEEILTLFANGLPGEDGYSTPRLTWYLGKWIRHGGWYPNRRIRLFQKSKGKFGGGLVHETVQVSGICKKLNSPVYHYSYKNIGDHIRYINSYSELGAQEKFRAGKTSGLFHAFLEGFYKAFWMYVIRFGFLDGKQGFVLALFGFYYNFLKYIKLYELNLKRTESDSTKG</sequence>
<feature type="domain" description="Glycosyltransferase 2-like" evidence="2">
    <location>
        <begin position="7"/>
        <end position="101"/>
    </location>
</feature>
<keyword evidence="4" id="KW-1185">Reference proteome</keyword>
<protein>
    <submittedName>
        <fullName evidence="3">Glycosyltransferase family 2 protein</fullName>
    </submittedName>
</protein>